<feature type="compositionally biased region" description="Polar residues" evidence="1">
    <location>
        <begin position="214"/>
        <end position="230"/>
    </location>
</feature>
<accession>A0A2R6P131</accession>
<organism evidence="3 4">
    <name type="scientific">Hermanssonia centrifuga</name>
    <dbReference type="NCBI Taxonomy" id="98765"/>
    <lineage>
        <taxon>Eukaryota</taxon>
        <taxon>Fungi</taxon>
        <taxon>Dikarya</taxon>
        <taxon>Basidiomycota</taxon>
        <taxon>Agaricomycotina</taxon>
        <taxon>Agaricomycetes</taxon>
        <taxon>Polyporales</taxon>
        <taxon>Meruliaceae</taxon>
        <taxon>Hermanssonia</taxon>
    </lineage>
</organism>
<evidence type="ECO:0000313" key="4">
    <source>
        <dbReference type="Proteomes" id="UP000186601"/>
    </source>
</evidence>
<gene>
    <name evidence="3" type="ORF">PHLCEN_2v5856</name>
</gene>
<keyword evidence="4" id="KW-1185">Reference proteome</keyword>
<feature type="compositionally biased region" description="Basic and acidic residues" evidence="1">
    <location>
        <begin position="276"/>
        <end position="289"/>
    </location>
</feature>
<comment type="caution">
    <text evidence="3">The sequence shown here is derived from an EMBL/GenBank/DDBJ whole genome shotgun (WGS) entry which is preliminary data.</text>
</comment>
<dbReference type="Proteomes" id="UP000186601">
    <property type="component" value="Unassembled WGS sequence"/>
</dbReference>
<protein>
    <submittedName>
        <fullName evidence="3">Uncharacterized protein</fullName>
    </submittedName>
</protein>
<evidence type="ECO:0000313" key="3">
    <source>
        <dbReference type="EMBL" id="PSR83052.1"/>
    </source>
</evidence>
<keyword evidence="2" id="KW-0732">Signal</keyword>
<feature type="region of interest" description="Disordered" evidence="1">
    <location>
        <begin position="204"/>
        <end position="231"/>
    </location>
</feature>
<dbReference type="OrthoDB" id="5575at2759"/>
<sequence length="425" mass="47577">MDTRPQTSVVSLWLIFVATILSTPRKAMEMEGLENDPNFWNEFDGNLSEDDVPVVDLTSWFFRDQVSDKAIGWVGIEGESCRDGLPKPPAWTKKRVETSYPSNELQAKDSSKAKSKQKPKPKVQEKAVVDKRLQHLEALHEGTNVKASIQLSEGRRIKIDGKQSLSQKKCRPPQFDFDFANLREEEPLSLGDISAVDLSDDDDLPEPYEILNEFSGNKKGNSSSETSYTNPEMDALIREMPSPVLRRSIQMPQKPSSSCHVEDFTLSSSSPPTLKRPVERQNNEQDAKRAKFASQRETTPLFLAGACGSRSSHDEDFELDDTLFDLRPASPLPKISDMPSSSQMVKSLNHQQELATSSSRTINAFHSGIKETSPKAAYIDAWSAQDPAMYDDDYMLPSVAEDLAELEAFLNSDAVIMVDNMDDYE</sequence>
<evidence type="ECO:0000256" key="1">
    <source>
        <dbReference type="SAM" id="MobiDB-lite"/>
    </source>
</evidence>
<feature type="region of interest" description="Disordered" evidence="1">
    <location>
        <begin position="84"/>
        <end position="126"/>
    </location>
</feature>
<proteinExistence type="predicted"/>
<feature type="signal peptide" evidence="2">
    <location>
        <begin position="1"/>
        <end position="22"/>
    </location>
</feature>
<dbReference type="STRING" id="98765.A0A2R6P131"/>
<evidence type="ECO:0000256" key="2">
    <source>
        <dbReference type="SAM" id="SignalP"/>
    </source>
</evidence>
<feature type="chain" id="PRO_5015309995" evidence="2">
    <location>
        <begin position="23"/>
        <end position="425"/>
    </location>
</feature>
<feature type="compositionally biased region" description="Polar residues" evidence="1">
    <location>
        <begin position="252"/>
        <end position="272"/>
    </location>
</feature>
<dbReference type="EMBL" id="MLYV02000566">
    <property type="protein sequence ID" value="PSR83052.1"/>
    <property type="molecule type" value="Genomic_DNA"/>
</dbReference>
<name>A0A2R6P131_9APHY</name>
<reference evidence="3 4" key="1">
    <citation type="submission" date="2018-02" db="EMBL/GenBank/DDBJ databases">
        <title>Genome sequence of the basidiomycete white-rot fungus Phlebia centrifuga.</title>
        <authorList>
            <person name="Granchi Z."/>
            <person name="Peng M."/>
            <person name="de Vries R.P."/>
            <person name="Hilden K."/>
            <person name="Makela M.R."/>
            <person name="Grigoriev I."/>
            <person name="Riley R."/>
        </authorList>
    </citation>
    <scope>NUCLEOTIDE SEQUENCE [LARGE SCALE GENOMIC DNA]</scope>
    <source>
        <strain evidence="3 4">FBCC195</strain>
    </source>
</reference>
<dbReference type="AlphaFoldDB" id="A0A2R6P131"/>
<feature type="region of interest" description="Disordered" evidence="1">
    <location>
        <begin position="252"/>
        <end position="293"/>
    </location>
</feature>